<evidence type="ECO:0000313" key="9">
    <source>
        <dbReference type="Proteomes" id="UP001530293"/>
    </source>
</evidence>
<evidence type="ECO:0000256" key="6">
    <source>
        <dbReference type="ARBA" id="ARBA00023136"/>
    </source>
</evidence>
<comment type="subcellular location">
    <subcellularLocation>
        <location evidence="1 7">Membrane</location>
        <topology evidence="1 7">Multi-pass membrane protein</topology>
    </subcellularLocation>
</comment>
<evidence type="ECO:0000256" key="4">
    <source>
        <dbReference type="ARBA" id="ARBA00022692"/>
    </source>
</evidence>
<evidence type="ECO:0000313" key="8">
    <source>
        <dbReference type="EMBL" id="KAL3771863.1"/>
    </source>
</evidence>
<evidence type="ECO:0000256" key="7">
    <source>
        <dbReference type="RuleBase" id="RU363058"/>
    </source>
</evidence>
<feature type="transmembrane region" description="Helical" evidence="7">
    <location>
        <begin position="6"/>
        <end position="27"/>
    </location>
</feature>
<evidence type="ECO:0000256" key="5">
    <source>
        <dbReference type="ARBA" id="ARBA00022989"/>
    </source>
</evidence>
<gene>
    <name evidence="8" type="ORF">ACHAWU_004422</name>
</gene>
<feature type="transmembrane region" description="Helical" evidence="7">
    <location>
        <begin position="87"/>
        <end position="109"/>
    </location>
</feature>
<comment type="caution">
    <text evidence="8">The sequence shown here is derived from an EMBL/GenBank/DDBJ whole genome shotgun (WGS) entry which is preliminary data.</text>
</comment>
<feature type="transmembrane region" description="Helical" evidence="7">
    <location>
        <begin position="413"/>
        <end position="433"/>
    </location>
</feature>
<evidence type="ECO:0000256" key="1">
    <source>
        <dbReference type="ARBA" id="ARBA00004141"/>
    </source>
</evidence>
<name>A0ABD3N939_9STRA</name>
<organism evidence="8 9">
    <name type="scientific">Discostella pseudostelligera</name>
    <dbReference type="NCBI Taxonomy" id="259834"/>
    <lineage>
        <taxon>Eukaryota</taxon>
        <taxon>Sar</taxon>
        <taxon>Stramenopiles</taxon>
        <taxon>Ochrophyta</taxon>
        <taxon>Bacillariophyta</taxon>
        <taxon>Coscinodiscophyceae</taxon>
        <taxon>Thalassiosirophycidae</taxon>
        <taxon>Stephanodiscales</taxon>
        <taxon>Stephanodiscaceae</taxon>
        <taxon>Discostella</taxon>
    </lineage>
</organism>
<dbReference type="PANTHER" id="PTHR11101">
    <property type="entry name" value="PHOSPHATE TRANSPORTER"/>
    <property type="match status" value="1"/>
</dbReference>
<proteinExistence type="inferred from homology"/>
<evidence type="ECO:0000256" key="2">
    <source>
        <dbReference type="ARBA" id="ARBA00022448"/>
    </source>
</evidence>
<dbReference type="Proteomes" id="UP001530293">
    <property type="component" value="Unassembled WGS sequence"/>
</dbReference>
<dbReference type="GO" id="GO:0016020">
    <property type="term" value="C:membrane"/>
    <property type="evidence" value="ECO:0007669"/>
    <property type="project" value="UniProtKB-SubCell"/>
</dbReference>
<keyword evidence="9" id="KW-1185">Reference proteome</keyword>
<accession>A0ABD3N939</accession>
<reference evidence="8 9" key="1">
    <citation type="submission" date="2024-10" db="EMBL/GenBank/DDBJ databases">
        <title>Updated reference genomes for cyclostephanoid diatoms.</title>
        <authorList>
            <person name="Roberts W.R."/>
            <person name="Alverson A.J."/>
        </authorList>
    </citation>
    <scope>NUCLEOTIDE SEQUENCE [LARGE SCALE GENOMIC DNA]</scope>
    <source>
        <strain evidence="8 9">AJA232-27</strain>
    </source>
</reference>
<keyword evidence="2 7" id="KW-0813">Transport</keyword>
<dbReference type="Pfam" id="PF01384">
    <property type="entry name" value="PHO4"/>
    <property type="match status" value="1"/>
</dbReference>
<dbReference type="AlphaFoldDB" id="A0ABD3N939"/>
<keyword evidence="4 7" id="KW-0812">Transmembrane</keyword>
<comment type="similarity">
    <text evidence="7">Belongs to the inorganic phosphate transporter (PiT) (TC 2.A.20) family.</text>
</comment>
<dbReference type="EMBL" id="JALLBG020000020">
    <property type="protein sequence ID" value="KAL3771863.1"/>
    <property type="molecule type" value="Genomic_DNA"/>
</dbReference>
<evidence type="ECO:0000256" key="3">
    <source>
        <dbReference type="ARBA" id="ARBA00022592"/>
    </source>
</evidence>
<feature type="transmembrane region" description="Helical" evidence="7">
    <location>
        <begin position="145"/>
        <end position="169"/>
    </location>
</feature>
<keyword evidence="6 7" id="KW-0472">Membrane</keyword>
<dbReference type="GO" id="GO:0006817">
    <property type="term" value="P:phosphate ion transport"/>
    <property type="evidence" value="ECO:0007669"/>
    <property type="project" value="UniProtKB-KW"/>
</dbReference>
<comment type="function">
    <text evidence="7">Sodium-phosphate symporter.</text>
</comment>
<feature type="transmembrane region" description="Helical" evidence="7">
    <location>
        <begin position="48"/>
        <end position="67"/>
    </location>
</feature>
<dbReference type="PANTHER" id="PTHR11101:SF80">
    <property type="entry name" value="PHOSPHATE TRANSPORTER"/>
    <property type="match status" value="1"/>
</dbReference>
<feature type="transmembrane region" description="Helical" evidence="7">
    <location>
        <begin position="453"/>
        <end position="486"/>
    </location>
</feature>
<feature type="transmembrane region" description="Helical" evidence="7">
    <location>
        <begin position="217"/>
        <end position="241"/>
    </location>
</feature>
<keyword evidence="5 7" id="KW-1133">Transmembrane helix</keyword>
<feature type="transmembrane region" description="Helical" evidence="7">
    <location>
        <begin position="181"/>
        <end position="201"/>
    </location>
</feature>
<sequence>MAAFPQYLWVAVLGGIFGFMYGFLIGANDVANAFASSVSSKSITLKQAVIIASFCEFGGAYLLGASVTSTVRSKIFDVDLYEDIPEVLMFGMFTSLFSANVWLFVATYFGMPVSTTHDIVGCIMGFTIAAKGFSSVEWKVAGKIFISWIASPLVAGTVAASFFFCVKTYVMHAKDPFQRTFYTFPIVLTIGIGVDLFYVLYKGVAKFDVEDTIKPSWGIPMCFGIGAFFGVLWIFIFGPIAKRRVEARMALKNAERGEAKQIEEDAKADVEDGDFDNFRSFVYDEPMKAPQDVAPAEVEKKEVQVAVVATPAPVEAPKPTTLLGKLGSSTWDQDLHAQSMHESSKAQEIWDHEEQFDENAESLFTFIQVFTACLNSFAHGANDVANTIAPMSAVIDIYQNGEVHSKTGVQRWLLAYGGFAIVVGLLLYGYRVMKSIGFKLTMMSPSRGSSAELGASLTVVTASFLGIPVSSTQCIVGAVTGVGLVGGKQSLNWWFFFTICCSWVGLFFVATTFSAGVFSFAYYAPSLVSTSA</sequence>
<protein>
    <recommendedName>
        <fullName evidence="7">Phosphate transporter</fullName>
    </recommendedName>
</protein>
<feature type="transmembrane region" description="Helical" evidence="7">
    <location>
        <begin position="493"/>
        <end position="523"/>
    </location>
</feature>
<keyword evidence="3 7" id="KW-0592">Phosphate transport</keyword>
<dbReference type="InterPro" id="IPR001204">
    <property type="entry name" value="Phos_transporter"/>
</dbReference>